<keyword evidence="1" id="KW-0472">Membrane</keyword>
<dbReference type="EMBL" id="JAVDSB010000019">
    <property type="protein sequence ID" value="MDR6554738.1"/>
    <property type="molecule type" value="Genomic_DNA"/>
</dbReference>
<keyword evidence="1" id="KW-1133">Transmembrane helix</keyword>
<dbReference type="Proteomes" id="UP001267290">
    <property type="component" value="Unassembled WGS sequence"/>
</dbReference>
<comment type="caution">
    <text evidence="2">The sequence shown here is derived from an EMBL/GenBank/DDBJ whole genome shotgun (WGS) entry which is preliminary data.</text>
</comment>
<dbReference type="InterPro" id="IPR008523">
    <property type="entry name" value="DUF805"/>
</dbReference>
<proteinExistence type="predicted"/>
<accession>A0ABU1P4W3</accession>
<keyword evidence="3" id="KW-1185">Reference proteome</keyword>
<organism evidence="2 3">
    <name type="scientific">Paenibacillus qinlingensis</name>
    <dbReference type="NCBI Taxonomy" id="1837343"/>
    <lineage>
        <taxon>Bacteria</taxon>
        <taxon>Bacillati</taxon>
        <taxon>Bacillota</taxon>
        <taxon>Bacilli</taxon>
        <taxon>Bacillales</taxon>
        <taxon>Paenibacillaceae</taxon>
        <taxon>Paenibacillus</taxon>
    </lineage>
</organism>
<dbReference type="PANTHER" id="PTHR34980:SF2">
    <property type="entry name" value="INNER MEMBRANE PROTEIN YHAH-RELATED"/>
    <property type="match status" value="1"/>
</dbReference>
<reference evidence="2 3" key="1">
    <citation type="submission" date="2023-07" db="EMBL/GenBank/DDBJ databases">
        <title>Sorghum-associated microbial communities from plants grown in Nebraska, USA.</title>
        <authorList>
            <person name="Schachtman D."/>
        </authorList>
    </citation>
    <scope>NUCLEOTIDE SEQUENCE [LARGE SCALE GENOMIC DNA]</scope>
    <source>
        <strain evidence="2 3">CC258</strain>
    </source>
</reference>
<sequence length="114" mass="13038">MEWYFKVLSNYVGFQGRARRKEYWMFVLINIIISIALGIIEAIIGTNQVLSFIYSLAILLPSLAVAFRRLHDTGKSGWWLLISLIPLIGSIILLVFFCQDSDADDNQYGPNPKR</sequence>
<dbReference type="PANTHER" id="PTHR34980">
    <property type="entry name" value="INNER MEMBRANE PROTEIN-RELATED-RELATED"/>
    <property type="match status" value="1"/>
</dbReference>
<dbReference type="Pfam" id="PF05656">
    <property type="entry name" value="DUF805"/>
    <property type="match status" value="1"/>
</dbReference>
<evidence type="ECO:0000313" key="2">
    <source>
        <dbReference type="EMBL" id="MDR6554738.1"/>
    </source>
</evidence>
<dbReference type="RefSeq" id="WP_310502154.1">
    <property type="nucleotide sequence ID" value="NZ_JAVDSB010000019.1"/>
</dbReference>
<keyword evidence="1" id="KW-0812">Transmembrane</keyword>
<feature type="transmembrane region" description="Helical" evidence="1">
    <location>
        <begin position="50"/>
        <end position="67"/>
    </location>
</feature>
<gene>
    <name evidence="2" type="ORF">J2736_005969</name>
</gene>
<feature type="transmembrane region" description="Helical" evidence="1">
    <location>
        <begin position="79"/>
        <end position="97"/>
    </location>
</feature>
<evidence type="ECO:0000256" key="1">
    <source>
        <dbReference type="SAM" id="Phobius"/>
    </source>
</evidence>
<evidence type="ECO:0000313" key="3">
    <source>
        <dbReference type="Proteomes" id="UP001267290"/>
    </source>
</evidence>
<protein>
    <submittedName>
        <fullName evidence="2">Uncharacterized membrane protein YhaH (DUF805 family)</fullName>
    </submittedName>
</protein>
<feature type="transmembrane region" description="Helical" evidence="1">
    <location>
        <begin position="23"/>
        <end position="44"/>
    </location>
</feature>
<name>A0ABU1P4W3_9BACL</name>